<dbReference type="InterPro" id="IPR050389">
    <property type="entry name" value="LysR-type_TF"/>
</dbReference>
<dbReference type="PATRIC" id="fig|1239307.3.peg.1090"/>
<organism evidence="6 7">
    <name type="scientific">Sodalis praecaptivus</name>
    <dbReference type="NCBI Taxonomy" id="1239307"/>
    <lineage>
        <taxon>Bacteria</taxon>
        <taxon>Pseudomonadati</taxon>
        <taxon>Pseudomonadota</taxon>
        <taxon>Gammaproteobacteria</taxon>
        <taxon>Enterobacterales</taxon>
        <taxon>Bruguierivoracaceae</taxon>
        <taxon>Sodalis</taxon>
    </lineage>
</organism>
<dbReference type="PANTHER" id="PTHR30118">
    <property type="entry name" value="HTH-TYPE TRANSCRIPTIONAL REGULATOR LEUO-RELATED"/>
    <property type="match status" value="1"/>
</dbReference>
<dbReference type="GO" id="GO:0003700">
    <property type="term" value="F:DNA-binding transcription factor activity"/>
    <property type="evidence" value="ECO:0007669"/>
    <property type="project" value="InterPro"/>
</dbReference>
<dbReference type="AlphaFoldDB" id="W0HVB4"/>
<dbReference type="EMBL" id="CP006569">
    <property type="protein sequence ID" value="AHF76088.1"/>
    <property type="molecule type" value="Genomic_DNA"/>
</dbReference>
<evidence type="ECO:0000259" key="5">
    <source>
        <dbReference type="PROSITE" id="PS50931"/>
    </source>
</evidence>
<comment type="similarity">
    <text evidence="1">Belongs to the LysR transcriptional regulatory family.</text>
</comment>
<dbReference type="PANTHER" id="PTHR30118:SF15">
    <property type="entry name" value="TRANSCRIPTIONAL REGULATORY PROTEIN"/>
    <property type="match status" value="1"/>
</dbReference>
<keyword evidence="4" id="KW-0804">Transcription</keyword>
<dbReference type="InterPro" id="IPR036388">
    <property type="entry name" value="WH-like_DNA-bd_sf"/>
</dbReference>
<dbReference type="KEGG" id="sod:Sant_1014"/>
<dbReference type="GO" id="GO:0003677">
    <property type="term" value="F:DNA binding"/>
    <property type="evidence" value="ECO:0007669"/>
    <property type="project" value="UniProtKB-KW"/>
</dbReference>
<evidence type="ECO:0000256" key="4">
    <source>
        <dbReference type="ARBA" id="ARBA00023163"/>
    </source>
</evidence>
<dbReference type="CDD" id="cd08417">
    <property type="entry name" value="PBP2_Nitroaromatics_like"/>
    <property type="match status" value="1"/>
</dbReference>
<dbReference type="Gene3D" id="3.40.190.10">
    <property type="entry name" value="Periplasmic binding protein-like II"/>
    <property type="match status" value="2"/>
</dbReference>
<evidence type="ECO:0000313" key="7">
    <source>
        <dbReference type="Proteomes" id="UP000019028"/>
    </source>
</evidence>
<gene>
    <name evidence="6" type="ORF">Sant_1014</name>
</gene>
<evidence type="ECO:0000256" key="3">
    <source>
        <dbReference type="ARBA" id="ARBA00023125"/>
    </source>
</evidence>
<dbReference type="InterPro" id="IPR005119">
    <property type="entry name" value="LysR_subst-bd"/>
</dbReference>
<dbReference type="OrthoDB" id="8557381at2"/>
<dbReference type="Proteomes" id="UP000019028">
    <property type="component" value="Chromosome"/>
</dbReference>
<dbReference type="Gene3D" id="1.10.10.10">
    <property type="entry name" value="Winged helix-like DNA-binding domain superfamily/Winged helix DNA-binding domain"/>
    <property type="match status" value="1"/>
</dbReference>
<keyword evidence="3" id="KW-0238">DNA-binding</keyword>
<name>W0HVB4_9GAMM</name>
<dbReference type="HOGENOM" id="CLU_039613_39_0_6"/>
<feature type="domain" description="HTH lysR-type" evidence="5">
    <location>
        <begin position="6"/>
        <end position="63"/>
    </location>
</feature>
<dbReference type="Pfam" id="PF03466">
    <property type="entry name" value="LysR_substrate"/>
    <property type="match status" value="1"/>
</dbReference>
<dbReference type="InterPro" id="IPR037402">
    <property type="entry name" value="YidZ_PBP2"/>
</dbReference>
<dbReference type="InterPro" id="IPR000847">
    <property type="entry name" value="LysR_HTH_N"/>
</dbReference>
<sequence>MNLASVDLNLLVVFEALYETGNVTLAGKRLNRAQPSVSNALGRLRLMFQDELFVRTAGGMVPTEKARTLIPAIVAILDQVRATLDRDSVFDPARAQGRRFTLAASDYADIVLVPHIVRRLRRLAPGIDLRWCSLDRERIYAQLDNAQVDIAIGGHLTPPKRMRVVPLYSEDFVCIADRATLPAGSRDAPPGTLALQTYLQRPHALFVPSNDGSRRGVIDQKLAAMGLKRRVAATFSHIVALPQAVSGTDLIATLAGRVARRLITDPLRILALPAELADTAFSIDMVSGRGDSASRWLAQQLLLAVRQMQAEEDDQN</sequence>
<evidence type="ECO:0000256" key="1">
    <source>
        <dbReference type="ARBA" id="ARBA00009437"/>
    </source>
</evidence>
<keyword evidence="2" id="KW-0805">Transcription regulation</keyword>
<keyword evidence="7" id="KW-1185">Reference proteome</keyword>
<accession>W0HVB4</accession>
<proteinExistence type="inferred from homology"/>
<dbReference type="Pfam" id="PF00126">
    <property type="entry name" value="HTH_1"/>
    <property type="match status" value="1"/>
</dbReference>
<evidence type="ECO:0000313" key="6">
    <source>
        <dbReference type="EMBL" id="AHF76088.1"/>
    </source>
</evidence>
<dbReference type="InterPro" id="IPR036390">
    <property type="entry name" value="WH_DNA-bd_sf"/>
</dbReference>
<dbReference type="SUPFAM" id="SSF46785">
    <property type="entry name" value="Winged helix' DNA-binding domain"/>
    <property type="match status" value="1"/>
</dbReference>
<dbReference type="SUPFAM" id="SSF53850">
    <property type="entry name" value="Periplasmic binding protein-like II"/>
    <property type="match status" value="1"/>
</dbReference>
<dbReference type="PROSITE" id="PS50931">
    <property type="entry name" value="HTH_LYSR"/>
    <property type="match status" value="1"/>
</dbReference>
<evidence type="ECO:0000256" key="2">
    <source>
        <dbReference type="ARBA" id="ARBA00023015"/>
    </source>
</evidence>
<protein>
    <submittedName>
        <fullName evidence="6">LysR family transcriptional regulator</fullName>
    </submittedName>
</protein>
<reference evidence="6 7" key="1">
    <citation type="journal article" date="2014" name="Genome Biol. Evol.">
        <title>Genome degeneration and adaptation in a nascent stage of symbiosis.</title>
        <authorList>
            <person name="Oakeson K.F."/>
            <person name="Gil R."/>
            <person name="Clayton A.L."/>
            <person name="Dunn D.M."/>
            <person name="von Niederhausern A.C."/>
            <person name="Hamil C."/>
            <person name="Aoyagi A."/>
            <person name="Duval B."/>
            <person name="Baca A."/>
            <person name="Silva F.J."/>
            <person name="Vallier A."/>
            <person name="Jackson D.G."/>
            <person name="Latorre A."/>
            <person name="Weiss R.B."/>
            <person name="Heddi A."/>
            <person name="Moya A."/>
            <person name="Dale C."/>
        </authorList>
    </citation>
    <scope>NUCLEOTIDE SEQUENCE [LARGE SCALE GENOMIC DNA]</scope>
    <source>
        <strain evidence="6 7">HS1</strain>
    </source>
</reference>